<dbReference type="PANTHER" id="PTHR42718:SF9">
    <property type="entry name" value="MAJOR FACILITATOR SUPERFAMILY MULTIDRUG TRANSPORTER MFSC"/>
    <property type="match status" value="1"/>
</dbReference>
<protein>
    <submittedName>
        <fullName evidence="8">MFS transporter</fullName>
    </submittedName>
</protein>
<dbReference type="InterPro" id="IPR020846">
    <property type="entry name" value="MFS_dom"/>
</dbReference>
<comment type="subcellular location">
    <subcellularLocation>
        <location evidence="1">Cell membrane</location>
        <topology evidence="1">Multi-pass membrane protein</topology>
    </subcellularLocation>
</comment>
<keyword evidence="5 6" id="KW-0472">Membrane</keyword>
<dbReference type="CDD" id="cd17321">
    <property type="entry name" value="MFS_MMR_MDR_like"/>
    <property type="match status" value="1"/>
</dbReference>
<dbReference type="GO" id="GO:0005886">
    <property type="term" value="C:plasma membrane"/>
    <property type="evidence" value="ECO:0007669"/>
    <property type="project" value="UniProtKB-SubCell"/>
</dbReference>
<proteinExistence type="predicted"/>
<gene>
    <name evidence="8" type="ORF">C7B46_01015</name>
</gene>
<dbReference type="Proteomes" id="UP000242972">
    <property type="component" value="Unassembled WGS sequence"/>
</dbReference>
<evidence type="ECO:0000256" key="1">
    <source>
        <dbReference type="ARBA" id="ARBA00004651"/>
    </source>
</evidence>
<accession>A0A2T2XLB5</accession>
<feature type="transmembrane region" description="Helical" evidence="6">
    <location>
        <begin position="342"/>
        <end position="363"/>
    </location>
</feature>
<feature type="transmembrane region" description="Helical" evidence="6">
    <location>
        <begin position="286"/>
        <end position="307"/>
    </location>
</feature>
<feature type="transmembrane region" description="Helical" evidence="6">
    <location>
        <begin position="131"/>
        <end position="151"/>
    </location>
</feature>
<feature type="transmembrane region" description="Helical" evidence="6">
    <location>
        <begin position="39"/>
        <end position="62"/>
    </location>
</feature>
<feature type="transmembrane region" description="Helical" evidence="6">
    <location>
        <begin position="384"/>
        <end position="401"/>
    </location>
</feature>
<dbReference type="Gene3D" id="1.20.1250.20">
    <property type="entry name" value="MFS general substrate transporter like domains"/>
    <property type="match status" value="1"/>
</dbReference>
<feature type="transmembrane region" description="Helical" evidence="6">
    <location>
        <begin position="190"/>
        <end position="211"/>
    </location>
</feature>
<feature type="transmembrane region" description="Helical" evidence="6">
    <location>
        <begin position="157"/>
        <end position="178"/>
    </location>
</feature>
<evidence type="ECO:0000256" key="5">
    <source>
        <dbReference type="ARBA" id="ARBA00023136"/>
    </source>
</evidence>
<evidence type="ECO:0000313" key="8">
    <source>
        <dbReference type="EMBL" id="PSR35282.1"/>
    </source>
</evidence>
<feature type="transmembrane region" description="Helical" evidence="6">
    <location>
        <begin position="407"/>
        <end position="428"/>
    </location>
</feature>
<evidence type="ECO:0000256" key="3">
    <source>
        <dbReference type="ARBA" id="ARBA00022692"/>
    </source>
</evidence>
<evidence type="ECO:0000256" key="6">
    <source>
        <dbReference type="SAM" id="Phobius"/>
    </source>
</evidence>
<evidence type="ECO:0000256" key="4">
    <source>
        <dbReference type="ARBA" id="ARBA00022989"/>
    </source>
</evidence>
<evidence type="ECO:0000256" key="2">
    <source>
        <dbReference type="ARBA" id="ARBA00022448"/>
    </source>
</evidence>
<feature type="transmembrane region" description="Helical" evidence="6">
    <location>
        <begin position="6"/>
        <end position="27"/>
    </location>
</feature>
<keyword evidence="2" id="KW-0813">Transport</keyword>
<comment type="caution">
    <text evidence="8">The sequence shown here is derived from an EMBL/GenBank/DDBJ whole genome shotgun (WGS) entry which is preliminary data.</text>
</comment>
<sequence>MTKPNYRILTVYFVGVFIGALDTNVLGPVFPLITRSFHIAFTWTAWTITAYTVSYIASTILAGAAGDRFGHRTLFLWGIVAFGLASLLAAFSVNFVMFVIARIIQGAGAGAVYPNAQAEGLKLFPANRRGMALGLFGAIFGVASILGPTTGGALGQYFGWPSVFLVNVPIALIVLLMIRRVPRSEVAERAVPDIVGGLGFSLFLASILLFVMVHSSLRWVFLVLALAFFLVFWFRQRTATVPFLDSKPLTNTAGIAMMIGAALIGLDMSAAIFVPTLTQNTLHFSVLISGVALLPAAFTGAIFSGAGGVMVDRIGPRKVLAAGLVAAALGGLLLAWPHLVLWRFLAAMVALGIGTAFTMGAPLNRMALALYREDQAGEALSLMAVFRGIGLASGPILLTVAEGWHGFTGMFGVVFVGSLVGLVAFLFVPDVKVEPRGQVANT</sequence>
<evidence type="ECO:0000259" key="7">
    <source>
        <dbReference type="PROSITE" id="PS50850"/>
    </source>
</evidence>
<feature type="transmembrane region" description="Helical" evidence="6">
    <location>
        <begin position="217"/>
        <end position="234"/>
    </location>
</feature>
<dbReference type="SUPFAM" id="SSF103473">
    <property type="entry name" value="MFS general substrate transporter"/>
    <property type="match status" value="2"/>
</dbReference>
<dbReference type="PRINTS" id="PR01036">
    <property type="entry name" value="TCRTETB"/>
</dbReference>
<dbReference type="Gene3D" id="1.20.1720.10">
    <property type="entry name" value="Multidrug resistance protein D"/>
    <property type="match status" value="1"/>
</dbReference>
<feature type="transmembrane region" description="Helical" evidence="6">
    <location>
        <begin position="255"/>
        <end position="274"/>
    </location>
</feature>
<organism evidence="8 9">
    <name type="scientific">Sulfobacillus benefaciens</name>
    <dbReference type="NCBI Taxonomy" id="453960"/>
    <lineage>
        <taxon>Bacteria</taxon>
        <taxon>Bacillati</taxon>
        <taxon>Bacillota</taxon>
        <taxon>Clostridia</taxon>
        <taxon>Eubacteriales</taxon>
        <taxon>Clostridiales Family XVII. Incertae Sedis</taxon>
        <taxon>Sulfobacillus</taxon>
    </lineage>
</organism>
<reference evidence="8 9" key="1">
    <citation type="journal article" date="2014" name="BMC Genomics">
        <title>Comparison of environmental and isolate Sulfobacillus genomes reveals diverse carbon, sulfur, nitrogen, and hydrogen metabolisms.</title>
        <authorList>
            <person name="Justice N.B."/>
            <person name="Norman A."/>
            <person name="Brown C.T."/>
            <person name="Singh A."/>
            <person name="Thomas B.C."/>
            <person name="Banfield J.F."/>
        </authorList>
    </citation>
    <scope>NUCLEOTIDE SEQUENCE [LARGE SCALE GENOMIC DNA]</scope>
    <source>
        <strain evidence="8">AMDSBA4</strain>
    </source>
</reference>
<feature type="domain" description="Major facilitator superfamily (MFS) profile" evidence="7">
    <location>
        <begin position="8"/>
        <end position="436"/>
    </location>
</feature>
<name>A0A2T2XLB5_9FIRM</name>
<dbReference type="PROSITE" id="PS50850">
    <property type="entry name" value="MFS"/>
    <property type="match status" value="1"/>
</dbReference>
<evidence type="ECO:0000313" key="9">
    <source>
        <dbReference type="Proteomes" id="UP000242972"/>
    </source>
</evidence>
<dbReference type="InterPro" id="IPR011701">
    <property type="entry name" value="MFS"/>
</dbReference>
<dbReference type="AlphaFoldDB" id="A0A2T2XLB5"/>
<dbReference type="PANTHER" id="PTHR42718">
    <property type="entry name" value="MAJOR FACILITATOR SUPERFAMILY MULTIDRUG TRANSPORTER MFSC"/>
    <property type="match status" value="1"/>
</dbReference>
<feature type="transmembrane region" description="Helical" evidence="6">
    <location>
        <begin position="74"/>
        <end position="100"/>
    </location>
</feature>
<dbReference type="InterPro" id="IPR036259">
    <property type="entry name" value="MFS_trans_sf"/>
</dbReference>
<dbReference type="Pfam" id="PF07690">
    <property type="entry name" value="MFS_1"/>
    <property type="match status" value="1"/>
</dbReference>
<feature type="transmembrane region" description="Helical" evidence="6">
    <location>
        <begin position="319"/>
        <end position="336"/>
    </location>
</feature>
<dbReference type="EMBL" id="PXYW01000002">
    <property type="protein sequence ID" value="PSR35282.1"/>
    <property type="molecule type" value="Genomic_DNA"/>
</dbReference>
<dbReference type="GO" id="GO:0022857">
    <property type="term" value="F:transmembrane transporter activity"/>
    <property type="evidence" value="ECO:0007669"/>
    <property type="project" value="InterPro"/>
</dbReference>
<keyword evidence="3 6" id="KW-0812">Transmembrane</keyword>
<keyword evidence="4 6" id="KW-1133">Transmembrane helix</keyword>